<reference evidence="2 3" key="1">
    <citation type="submission" date="2018-11" db="EMBL/GenBank/DDBJ databases">
        <title>Genome sequencing and analysis.</title>
        <authorList>
            <person name="Huang Y.-T."/>
        </authorList>
    </citation>
    <scope>NUCLEOTIDE SEQUENCE [LARGE SCALE GENOMIC DNA]</scope>
    <source>
        <strain evidence="2 3">SHIN</strain>
    </source>
</reference>
<sequence length="140" mass="15345">MTSIKKGCQTNLGGRPQAIDPDKKTIKTVEGLGRIQATTRECAAVLGVSHQTFIATMQRHPELAEALERGREAGKTSLRRTQFRLAEKNASMAIFLGKNYLDQTDKQDITASVTQDVTVTDARSKLERLVNRETTASAKG</sequence>
<name>A0A7Y3T497_9HYPH</name>
<proteinExistence type="predicted"/>
<feature type="compositionally biased region" description="Polar residues" evidence="1">
    <location>
        <begin position="1"/>
        <end position="12"/>
    </location>
</feature>
<organism evidence="2 3">
    <name type="scientific">Brucella pseudogrignonensis</name>
    <dbReference type="NCBI Taxonomy" id="419475"/>
    <lineage>
        <taxon>Bacteria</taxon>
        <taxon>Pseudomonadati</taxon>
        <taxon>Pseudomonadota</taxon>
        <taxon>Alphaproteobacteria</taxon>
        <taxon>Hyphomicrobiales</taxon>
        <taxon>Brucellaceae</taxon>
        <taxon>Brucella/Ochrobactrum group</taxon>
        <taxon>Brucella</taxon>
    </lineage>
</organism>
<dbReference type="Proteomes" id="UP000526233">
    <property type="component" value="Unassembled WGS sequence"/>
</dbReference>
<comment type="caution">
    <text evidence="2">The sequence shown here is derived from an EMBL/GenBank/DDBJ whole genome shotgun (WGS) entry which is preliminary data.</text>
</comment>
<evidence type="ECO:0000256" key="1">
    <source>
        <dbReference type="SAM" id="MobiDB-lite"/>
    </source>
</evidence>
<gene>
    <name evidence="2" type="ORF">EHE22_08910</name>
</gene>
<dbReference type="RefSeq" id="WP_171379831.1">
    <property type="nucleotide sequence ID" value="NZ_PKQI01000002.1"/>
</dbReference>
<dbReference type="EMBL" id="PKQI01000002">
    <property type="protein sequence ID" value="NNV20543.1"/>
    <property type="molecule type" value="Genomic_DNA"/>
</dbReference>
<protein>
    <submittedName>
        <fullName evidence="2">Uncharacterized protein</fullName>
    </submittedName>
</protein>
<dbReference type="AlphaFoldDB" id="A0A7Y3T497"/>
<accession>A0A7Y3T497</accession>
<evidence type="ECO:0000313" key="3">
    <source>
        <dbReference type="Proteomes" id="UP000526233"/>
    </source>
</evidence>
<feature type="region of interest" description="Disordered" evidence="1">
    <location>
        <begin position="1"/>
        <end position="21"/>
    </location>
</feature>
<evidence type="ECO:0000313" key="2">
    <source>
        <dbReference type="EMBL" id="NNV20543.1"/>
    </source>
</evidence>